<dbReference type="InterPro" id="IPR002831">
    <property type="entry name" value="Tscrpt_reg_TrmB_N"/>
</dbReference>
<dbReference type="InterPro" id="IPR016032">
    <property type="entry name" value="Sig_transdc_resp-reg_C-effctor"/>
</dbReference>
<dbReference type="RefSeq" id="WP_345653888.1">
    <property type="nucleotide sequence ID" value="NZ_BAABKB010000021.1"/>
</dbReference>
<evidence type="ECO:0000259" key="1">
    <source>
        <dbReference type="SMART" id="SM00421"/>
    </source>
</evidence>
<dbReference type="PANTHER" id="PTHR34293">
    <property type="entry name" value="HTH-TYPE TRANSCRIPTIONAL REGULATOR TRMBL2"/>
    <property type="match status" value="1"/>
</dbReference>
<dbReference type="PANTHER" id="PTHR34293:SF1">
    <property type="entry name" value="HTH-TYPE TRANSCRIPTIONAL REGULATOR TRMBL2"/>
    <property type="match status" value="1"/>
</dbReference>
<dbReference type="InterPro" id="IPR000792">
    <property type="entry name" value="Tscrpt_reg_LuxR_C"/>
</dbReference>
<dbReference type="SUPFAM" id="SSF46894">
    <property type="entry name" value="C-terminal effector domain of the bipartite response regulators"/>
    <property type="match status" value="1"/>
</dbReference>
<reference evidence="3" key="1">
    <citation type="journal article" date="2019" name="Int. J. Syst. Evol. Microbiol.">
        <title>The Global Catalogue of Microorganisms (GCM) 10K type strain sequencing project: providing services to taxonomists for standard genome sequencing and annotation.</title>
        <authorList>
            <consortium name="The Broad Institute Genomics Platform"/>
            <consortium name="The Broad Institute Genome Sequencing Center for Infectious Disease"/>
            <person name="Wu L."/>
            <person name="Ma J."/>
        </authorList>
    </citation>
    <scope>NUCLEOTIDE SEQUENCE [LARGE SCALE GENOMIC DNA]</scope>
    <source>
        <strain evidence="3">JCM 18409</strain>
    </source>
</reference>
<proteinExistence type="predicted"/>
<feature type="domain" description="HTH luxR-type" evidence="1">
    <location>
        <begin position="271"/>
        <end position="328"/>
    </location>
</feature>
<dbReference type="InterPro" id="IPR036388">
    <property type="entry name" value="WH-like_DNA-bd_sf"/>
</dbReference>
<sequence length="334" mass="36323">MLKAVGISAHEADVYRTLVTTVTASAEEISATTGADCAVVQRLLAALAEKGLARAVEGRPGRFAANPPEPALLPRLERRTNDLEKARLAVTDLTETYRRHAWARGPVEMIETITGAEALRQRLRQLQEGARDELLWFCKAQYVAMPSGTNQAEFEALARGIRYQVLYEQAFFNDPDAVDNVVRAVRVGEEARAVPALPLRMAIADRTVAICPLAPAGSVADPDDVTALVIRGSSLLDALIALFERYWEAGTPLRVTSEGRIGEAGEAAPDSASPAPEDRHVLSLMIAGFTDESIATRLGVSKRTVQRRIQSLLNLAGVATRIQLGWHAARRDWL</sequence>
<dbReference type="EMBL" id="BAABKB010000021">
    <property type="protein sequence ID" value="GAA5021035.1"/>
    <property type="molecule type" value="Genomic_DNA"/>
</dbReference>
<keyword evidence="3" id="KW-1185">Reference proteome</keyword>
<evidence type="ECO:0000313" key="3">
    <source>
        <dbReference type="Proteomes" id="UP001501759"/>
    </source>
</evidence>
<evidence type="ECO:0000313" key="2">
    <source>
        <dbReference type="EMBL" id="GAA5021035.1"/>
    </source>
</evidence>
<dbReference type="InterPro" id="IPR051797">
    <property type="entry name" value="TrmB-like"/>
</dbReference>
<accession>A0ABP9J573</accession>
<dbReference type="Gene3D" id="1.10.10.10">
    <property type="entry name" value="Winged helix-like DNA-binding domain superfamily/Winged helix DNA-binding domain"/>
    <property type="match status" value="2"/>
</dbReference>
<dbReference type="Proteomes" id="UP001501759">
    <property type="component" value="Unassembled WGS sequence"/>
</dbReference>
<protein>
    <submittedName>
        <fullName evidence="2">Helix-turn-helix domain-containing protein</fullName>
    </submittedName>
</protein>
<gene>
    <name evidence="2" type="ORF">GCM10023335_51460</name>
</gene>
<comment type="caution">
    <text evidence="2">The sequence shown here is derived from an EMBL/GenBank/DDBJ whole genome shotgun (WGS) entry which is preliminary data.</text>
</comment>
<organism evidence="2 3">
    <name type="scientific">Streptomyces siamensis</name>
    <dbReference type="NCBI Taxonomy" id="1274986"/>
    <lineage>
        <taxon>Bacteria</taxon>
        <taxon>Bacillati</taxon>
        <taxon>Actinomycetota</taxon>
        <taxon>Actinomycetes</taxon>
        <taxon>Kitasatosporales</taxon>
        <taxon>Streptomycetaceae</taxon>
        <taxon>Streptomyces</taxon>
    </lineage>
</organism>
<name>A0ABP9J573_9ACTN</name>
<dbReference type="SMART" id="SM00421">
    <property type="entry name" value="HTH_LUXR"/>
    <property type="match status" value="1"/>
</dbReference>
<dbReference type="Pfam" id="PF01978">
    <property type="entry name" value="TrmB"/>
    <property type="match status" value="1"/>
</dbReference>